<dbReference type="GeneID" id="17265199"/>
<organism evidence="6 7">
    <name type="scientific">Emiliania huxleyi (strain CCMP1516)</name>
    <dbReference type="NCBI Taxonomy" id="280463"/>
    <lineage>
        <taxon>Eukaryota</taxon>
        <taxon>Haptista</taxon>
        <taxon>Haptophyta</taxon>
        <taxon>Prymnesiophyceae</taxon>
        <taxon>Isochrysidales</taxon>
        <taxon>Noelaerhabdaceae</taxon>
        <taxon>Emiliania</taxon>
    </lineage>
</organism>
<dbReference type="GO" id="GO:0005524">
    <property type="term" value="F:ATP binding"/>
    <property type="evidence" value="ECO:0007669"/>
    <property type="project" value="UniProtKB-KW"/>
</dbReference>
<dbReference type="PaxDb" id="2903-EOD19635"/>
<dbReference type="STRING" id="2903.R1DYJ2"/>
<dbReference type="SMART" id="SM00382">
    <property type="entry name" value="AAA"/>
    <property type="match status" value="1"/>
</dbReference>
<feature type="region of interest" description="Disordered" evidence="4">
    <location>
        <begin position="426"/>
        <end position="480"/>
    </location>
</feature>
<evidence type="ECO:0000256" key="4">
    <source>
        <dbReference type="SAM" id="MobiDB-lite"/>
    </source>
</evidence>
<protein>
    <recommendedName>
        <fullName evidence="5">AAA+ ATPase domain-containing protein</fullName>
    </recommendedName>
</protein>
<dbReference type="Proteomes" id="UP000013827">
    <property type="component" value="Unassembled WGS sequence"/>
</dbReference>
<dbReference type="InterPro" id="IPR003593">
    <property type="entry name" value="AAA+_ATPase"/>
</dbReference>
<dbReference type="PANTHER" id="PTHR23070">
    <property type="entry name" value="BCS1 AAA-TYPE ATPASE"/>
    <property type="match status" value="1"/>
</dbReference>
<dbReference type="InterPro" id="IPR003959">
    <property type="entry name" value="ATPase_AAA_core"/>
</dbReference>
<proteinExistence type="inferred from homology"/>
<dbReference type="OMA" id="RENDCTI"/>
<evidence type="ECO:0000256" key="3">
    <source>
        <dbReference type="ARBA" id="ARBA00022840"/>
    </source>
</evidence>
<dbReference type="Pfam" id="PF25426">
    <property type="entry name" value="AAA_lid_BCS1"/>
    <property type="match status" value="1"/>
</dbReference>
<dbReference type="InterPro" id="IPR050747">
    <property type="entry name" value="Mitochondrial_chaperone_BCS1"/>
</dbReference>
<dbReference type="InterPro" id="IPR057495">
    <property type="entry name" value="AAA_lid_BCS1"/>
</dbReference>
<sequence length="480" mass="51693">MSSSPILVDRVPELLTRTEPLSPSLLASLAVGPDPTIVELPAGTELHSLVASHVMKHASAARSFGMRVGSGNSRCCDGSDSEDDDDAQSRVATKVLGLGTFEFTFESAKIFAVHHTLGEVVGTNCSASLMRTLVLVSDADISALVRFCDHLIASADACTGNVFNIFRWHVQHQYWHKAETAQARPVESVVLPAELKSKLVDDIADFAAPATKQWYVQHGIPYKRSYLLHGSPGAGKTSIIQALAGRFKRNVCYFSSLSHPEMTDDGLKSAVQRVPAKSILVFEDIDAVFTGGRGKKDGDKSAVTFSGLLNALDGVGGSSGQLFVLTTNHRERLDPALIRNGRVDMHVHFSDATSEQMRMLFAQFYPKAEPALAAAFEEALTAELGERTVSMAQLQAYFIQMRKRPAEAAAAEVKKVMEEVVTRMIREDEGAASDGKTQPGEEAAAEEEAAVAGEEKKEPQKAAAAAQPSKEVHVHVHVGS</sequence>
<keyword evidence="2" id="KW-0547">Nucleotide-binding</keyword>
<keyword evidence="7" id="KW-1185">Reference proteome</keyword>
<dbReference type="AlphaFoldDB" id="A0A0D3J800"/>
<dbReference type="RefSeq" id="XP_005772064.1">
    <property type="nucleotide sequence ID" value="XM_005772007.1"/>
</dbReference>
<reference evidence="6" key="2">
    <citation type="submission" date="2024-10" db="UniProtKB">
        <authorList>
            <consortium name="EnsemblProtists"/>
        </authorList>
    </citation>
    <scope>IDENTIFICATION</scope>
</reference>
<dbReference type="HOGENOM" id="CLU_569169_0_0_1"/>
<comment type="similarity">
    <text evidence="1">Belongs to the AAA ATPase family. BCS1 subfamily.</text>
</comment>
<evidence type="ECO:0000313" key="6">
    <source>
        <dbReference type="EnsemblProtists" id="EOD19635"/>
    </source>
</evidence>
<accession>A0A0D3J800</accession>
<reference evidence="7" key="1">
    <citation type="journal article" date="2013" name="Nature">
        <title>Pan genome of the phytoplankton Emiliania underpins its global distribution.</title>
        <authorList>
            <person name="Read B.A."/>
            <person name="Kegel J."/>
            <person name="Klute M.J."/>
            <person name="Kuo A."/>
            <person name="Lefebvre S.C."/>
            <person name="Maumus F."/>
            <person name="Mayer C."/>
            <person name="Miller J."/>
            <person name="Monier A."/>
            <person name="Salamov A."/>
            <person name="Young J."/>
            <person name="Aguilar M."/>
            <person name="Claverie J.M."/>
            <person name="Frickenhaus S."/>
            <person name="Gonzalez K."/>
            <person name="Herman E.K."/>
            <person name="Lin Y.C."/>
            <person name="Napier J."/>
            <person name="Ogata H."/>
            <person name="Sarno A.F."/>
            <person name="Shmutz J."/>
            <person name="Schroeder D."/>
            <person name="de Vargas C."/>
            <person name="Verret F."/>
            <person name="von Dassow P."/>
            <person name="Valentin K."/>
            <person name="Van de Peer Y."/>
            <person name="Wheeler G."/>
            <person name="Dacks J.B."/>
            <person name="Delwiche C.F."/>
            <person name="Dyhrman S.T."/>
            <person name="Glockner G."/>
            <person name="John U."/>
            <person name="Richards T."/>
            <person name="Worden A.Z."/>
            <person name="Zhang X."/>
            <person name="Grigoriev I.V."/>
            <person name="Allen A.E."/>
            <person name="Bidle K."/>
            <person name="Borodovsky M."/>
            <person name="Bowler C."/>
            <person name="Brownlee C."/>
            <person name="Cock J.M."/>
            <person name="Elias M."/>
            <person name="Gladyshev V.N."/>
            <person name="Groth M."/>
            <person name="Guda C."/>
            <person name="Hadaegh A."/>
            <person name="Iglesias-Rodriguez M.D."/>
            <person name="Jenkins J."/>
            <person name="Jones B.M."/>
            <person name="Lawson T."/>
            <person name="Leese F."/>
            <person name="Lindquist E."/>
            <person name="Lobanov A."/>
            <person name="Lomsadze A."/>
            <person name="Malik S.B."/>
            <person name="Marsh M.E."/>
            <person name="Mackinder L."/>
            <person name="Mock T."/>
            <person name="Mueller-Roeber B."/>
            <person name="Pagarete A."/>
            <person name="Parker M."/>
            <person name="Probert I."/>
            <person name="Quesneville H."/>
            <person name="Raines C."/>
            <person name="Rensing S.A."/>
            <person name="Riano-Pachon D.M."/>
            <person name="Richier S."/>
            <person name="Rokitta S."/>
            <person name="Shiraiwa Y."/>
            <person name="Soanes D.M."/>
            <person name="van der Giezen M."/>
            <person name="Wahlund T.M."/>
            <person name="Williams B."/>
            <person name="Wilson W."/>
            <person name="Wolfe G."/>
            <person name="Wurch L.L."/>
        </authorList>
    </citation>
    <scope>NUCLEOTIDE SEQUENCE</scope>
</reference>
<dbReference type="GO" id="GO:0016887">
    <property type="term" value="F:ATP hydrolysis activity"/>
    <property type="evidence" value="ECO:0007669"/>
    <property type="project" value="InterPro"/>
</dbReference>
<dbReference type="SUPFAM" id="SSF52540">
    <property type="entry name" value="P-loop containing nucleoside triphosphate hydrolases"/>
    <property type="match status" value="1"/>
</dbReference>
<evidence type="ECO:0000256" key="2">
    <source>
        <dbReference type="ARBA" id="ARBA00022741"/>
    </source>
</evidence>
<evidence type="ECO:0000259" key="5">
    <source>
        <dbReference type="SMART" id="SM00382"/>
    </source>
</evidence>
<feature type="domain" description="AAA+ ATPase" evidence="5">
    <location>
        <begin position="222"/>
        <end position="353"/>
    </location>
</feature>
<dbReference type="InterPro" id="IPR027417">
    <property type="entry name" value="P-loop_NTPase"/>
</dbReference>
<evidence type="ECO:0000256" key="1">
    <source>
        <dbReference type="ARBA" id="ARBA00007448"/>
    </source>
</evidence>
<dbReference type="EnsemblProtists" id="EOD19635">
    <property type="protein sequence ID" value="EOD19635"/>
    <property type="gene ID" value="EMIHUDRAFT_369425"/>
</dbReference>
<keyword evidence="3" id="KW-0067">ATP-binding</keyword>
<dbReference type="Gene3D" id="3.40.50.300">
    <property type="entry name" value="P-loop containing nucleotide triphosphate hydrolases"/>
    <property type="match status" value="1"/>
</dbReference>
<dbReference type="eggNOG" id="KOG0743">
    <property type="taxonomic scope" value="Eukaryota"/>
</dbReference>
<dbReference type="Pfam" id="PF00004">
    <property type="entry name" value="AAA"/>
    <property type="match status" value="1"/>
</dbReference>
<name>A0A0D3J800_EMIH1</name>
<dbReference type="KEGG" id="ehx:EMIHUDRAFT_369425"/>
<evidence type="ECO:0000313" key="7">
    <source>
        <dbReference type="Proteomes" id="UP000013827"/>
    </source>
</evidence>